<feature type="compositionally biased region" description="Basic and acidic residues" evidence="1">
    <location>
        <begin position="182"/>
        <end position="192"/>
    </location>
</feature>
<evidence type="ECO:0000256" key="1">
    <source>
        <dbReference type="SAM" id="MobiDB-lite"/>
    </source>
</evidence>
<protein>
    <submittedName>
        <fullName evidence="2">Uncharacterized protein</fullName>
    </submittedName>
</protein>
<dbReference type="PANTHER" id="PTHR31099:SF49">
    <property type="entry name" value="MYOSIN HEAVY CHAIN-LIKE PROTEIN"/>
    <property type="match status" value="1"/>
</dbReference>
<reference evidence="2" key="1">
    <citation type="submission" date="2019-12" db="EMBL/GenBank/DDBJ databases">
        <title>Genome sequencing and annotation of Brassica cretica.</title>
        <authorList>
            <person name="Studholme D.J."/>
            <person name="Sarris P."/>
        </authorList>
    </citation>
    <scope>NUCLEOTIDE SEQUENCE</scope>
    <source>
        <strain evidence="2">PFS-109/04</strain>
        <tissue evidence="2">Leaf</tissue>
    </source>
</reference>
<organism evidence="2 3">
    <name type="scientific">Brassica cretica</name>
    <name type="common">Mustard</name>
    <dbReference type="NCBI Taxonomy" id="69181"/>
    <lineage>
        <taxon>Eukaryota</taxon>
        <taxon>Viridiplantae</taxon>
        <taxon>Streptophyta</taxon>
        <taxon>Embryophyta</taxon>
        <taxon>Tracheophyta</taxon>
        <taxon>Spermatophyta</taxon>
        <taxon>Magnoliopsida</taxon>
        <taxon>eudicotyledons</taxon>
        <taxon>Gunneridae</taxon>
        <taxon>Pentapetalae</taxon>
        <taxon>rosids</taxon>
        <taxon>malvids</taxon>
        <taxon>Brassicales</taxon>
        <taxon>Brassicaceae</taxon>
        <taxon>Brassiceae</taxon>
        <taxon>Brassica</taxon>
    </lineage>
</organism>
<evidence type="ECO:0000313" key="2">
    <source>
        <dbReference type="EMBL" id="KAF3600365.1"/>
    </source>
</evidence>
<feature type="region of interest" description="Disordered" evidence="1">
    <location>
        <begin position="163"/>
        <end position="211"/>
    </location>
</feature>
<evidence type="ECO:0000313" key="3">
    <source>
        <dbReference type="Proteomes" id="UP000712600"/>
    </source>
</evidence>
<comment type="caution">
    <text evidence="2">The sequence shown here is derived from an EMBL/GenBank/DDBJ whole genome shotgun (WGS) entry which is preliminary data.</text>
</comment>
<gene>
    <name evidence="2" type="ORF">F2Q69_00035274</name>
</gene>
<sequence>MEISWKEGKMEGQYMVESTQLCSNWSTLKGCEGNREDLGVINMRLGNLRDGIFQINLRGQLIVKSGGKKGEMARPGLRVTVPWFYNSELIASFSKTLIGRVVGTDLGIGRLQFAFELEEYIVESRCPELIKEGDATLKAGESAEAGAGATSFKAVVANESNQYGERREGQYGRSQGIQGARGSDKGKGIAREKHGHHKQDSSYQPYKEKFPRGYGEGSSFYGRHMGYVNKKTAFQSRDFQQQQRHDKGEHRPLNPTKLMVDAFKGVTGYHGTGGVKGIGTEGNGSSSKARVAVVKDALAVQEQGEVDEEAKVVAEQSLHSEALDEANLMIDGVILSDSELRVEGDDLEDCEQGEIMDFVRGFLCRIFKGGRSLGLVSGFLLAETWSVPLTGTREPGSCPEAGGNDTGVFFPNILPLISRCRHQTRGITCEIKSTGVAHSQQAPLRQDSAPSCLEFSGDDEAGDSSRWREPKSSICAGTPLGQRSNAGRVVLRVPLVPQIPRTRMKNEKGLDLGSSSTCTRVRSRDRVGNEARESMNSSESSLDLTTEIENLRVATFGDDPPSMGGDMLLPIGPLSVIGVGEVANWRRKFHLSDDIIIRIPGPFDRVSDFEAGEVPVYEGFFESGFRDQVPFLVAEVSKAMNISLGHLNPSSWRTLIAMQNLGDHEGLVIGVTEVLYCYSVSPLNGGEFRYFLRPRGKELPVRELSKAEKKRHPVFEGGWTSMFAFMPLPGLCSTWRAADIPRADYSSGGNVLEQLLELPIDRREVSFLVSDEALDRCSIRGVMSGSKGDEALAEYKKALEAMSTRKAASKRDAPGEDDKVQFIWSSKRQATTVTAPSSSKKKSKVSASALKSSPSASYDWSKVLANLNAKVFPLTPACPESFEDSSVAIRSLQGDVLQVTHHRPCVAFAIASS</sequence>
<dbReference type="Proteomes" id="UP000712600">
    <property type="component" value="Unassembled WGS sequence"/>
</dbReference>
<dbReference type="AlphaFoldDB" id="A0A8S9SK39"/>
<accession>A0A8S9SK39</accession>
<feature type="region of interest" description="Disordered" evidence="1">
    <location>
        <begin position="438"/>
        <end position="480"/>
    </location>
</feature>
<dbReference type="PANTHER" id="PTHR31099">
    <property type="entry name" value="OS06G0165300 PROTEIN"/>
    <property type="match status" value="1"/>
</dbReference>
<feature type="compositionally biased region" description="Basic and acidic residues" evidence="1">
    <location>
        <begin position="522"/>
        <end position="533"/>
    </location>
</feature>
<dbReference type="EMBL" id="QGKX02000004">
    <property type="protein sequence ID" value="KAF3600365.1"/>
    <property type="molecule type" value="Genomic_DNA"/>
</dbReference>
<feature type="region of interest" description="Disordered" evidence="1">
    <location>
        <begin position="507"/>
        <end position="542"/>
    </location>
</feature>
<name>A0A8S9SK39_BRACR</name>
<proteinExistence type="predicted"/>